<keyword evidence="3" id="KW-1185">Reference proteome</keyword>
<keyword evidence="1" id="KW-0812">Transmembrane</keyword>
<sequence length="103" mass="11281">MLRSQVATSRRFVRCFASDVKEEVAKAISTPAPIVVKKGGSSFMQRILSFGVGVAVGASYGLYVLSEDVEKSTQQIQKSVESLKEDMVAQNEALQKRLEALEK</sequence>
<dbReference type="Proteomes" id="UP000294530">
    <property type="component" value="Unassembled WGS sequence"/>
</dbReference>
<comment type="caution">
    <text evidence="2">The sequence shown here is derived from an EMBL/GenBank/DDBJ whole genome shotgun (WGS) entry which is preliminary data.</text>
</comment>
<organism evidence="2 3">
    <name type="scientific">Bremia lactucae</name>
    <name type="common">Lettuce downy mildew</name>
    <dbReference type="NCBI Taxonomy" id="4779"/>
    <lineage>
        <taxon>Eukaryota</taxon>
        <taxon>Sar</taxon>
        <taxon>Stramenopiles</taxon>
        <taxon>Oomycota</taxon>
        <taxon>Peronosporomycetes</taxon>
        <taxon>Peronosporales</taxon>
        <taxon>Peronosporaceae</taxon>
        <taxon>Bremia</taxon>
    </lineage>
</organism>
<reference evidence="2 3" key="1">
    <citation type="journal article" date="2021" name="Genome Biol.">
        <title>AFLAP: assembly-free linkage analysis pipeline using k-mers from genome sequencing data.</title>
        <authorList>
            <person name="Fletcher K."/>
            <person name="Zhang L."/>
            <person name="Gil J."/>
            <person name="Han R."/>
            <person name="Cavanaugh K."/>
            <person name="Michelmore R."/>
        </authorList>
    </citation>
    <scope>NUCLEOTIDE SEQUENCE [LARGE SCALE GENOMIC DNA]</scope>
    <source>
        <strain evidence="2 3">SF5</strain>
    </source>
</reference>
<dbReference type="KEGG" id="blac:94351424"/>
<proteinExistence type="predicted"/>
<dbReference type="EMBL" id="SHOA02000016">
    <property type="protein sequence ID" value="TDH68408.1"/>
    <property type="molecule type" value="Genomic_DNA"/>
</dbReference>
<feature type="transmembrane region" description="Helical" evidence="1">
    <location>
        <begin position="47"/>
        <end position="65"/>
    </location>
</feature>
<evidence type="ECO:0000313" key="3">
    <source>
        <dbReference type="Proteomes" id="UP000294530"/>
    </source>
</evidence>
<keyword evidence="1" id="KW-1133">Transmembrane helix</keyword>
<accession>A0A976FKQ1</accession>
<evidence type="ECO:0000313" key="2">
    <source>
        <dbReference type="EMBL" id="TDH68408.1"/>
    </source>
</evidence>
<dbReference type="GeneID" id="94351424"/>
<dbReference type="AlphaFoldDB" id="A0A976FKQ1"/>
<evidence type="ECO:0000256" key="1">
    <source>
        <dbReference type="SAM" id="Phobius"/>
    </source>
</evidence>
<protein>
    <submittedName>
        <fullName evidence="2">Uncharacterized protein</fullName>
    </submittedName>
</protein>
<dbReference type="RefSeq" id="XP_067817907.1">
    <property type="nucleotide sequence ID" value="XM_067965753.1"/>
</dbReference>
<keyword evidence="1" id="KW-0472">Membrane</keyword>
<name>A0A976FKQ1_BRELC</name>
<dbReference type="OrthoDB" id="162919at2759"/>
<gene>
    <name evidence="2" type="ORF">CCR75_007695</name>
</gene>